<evidence type="ECO:0000256" key="1">
    <source>
        <dbReference type="PROSITE-ProRule" id="PRU00339"/>
    </source>
</evidence>
<keyword evidence="6" id="KW-1185">Reference proteome</keyword>
<proteinExistence type="predicted"/>
<feature type="chain" id="PRO_5032333434" evidence="2">
    <location>
        <begin position="21"/>
        <end position="483"/>
    </location>
</feature>
<dbReference type="InterPro" id="IPR019734">
    <property type="entry name" value="TPR_rpt"/>
</dbReference>
<feature type="domain" description="OmpA-like" evidence="3">
    <location>
        <begin position="213"/>
        <end position="281"/>
    </location>
</feature>
<dbReference type="SUPFAM" id="SSF103088">
    <property type="entry name" value="OmpA-like"/>
    <property type="match status" value="1"/>
</dbReference>
<comment type="caution">
    <text evidence="5">The sequence shown here is derived from an EMBL/GenBank/DDBJ whole genome shotgun (WGS) entry which is preliminary data.</text>
</comment>
<dbReference type="InterPro" id="IPR011990">
    <property type="entry name" value="TPR-like_helical_dom_sf"/>
</dbReference>
<dbReference type="InterPro" id="IPR006665">
    <property type="entry name" value="OmpA-like"/>
</dbReference>
<dbReference type="Gene3D" id="3.30.1330.60">
    <property type="entry name" value="OmpA-like domain"/>
    <property type="match status" value="1"/>
</dbReference>
<dbReference type="AlphaFoldDB" id="A0A840CUV8"/>
<reference evidence="5" key="1">
    <citation type="submission" date="2020-08" db="EMBL/GenBank/DDBJ databases">
        <title>Genomic Encyclopedia of Type Strains, Phase IV (KMG-IV): sequencing the most valuable type-strain genomes for metagenomic binning, comparative biology and taxonomic classification.</title>
        <authorList>
            <person name="Goeker M."/>
        </authorList>
    </citation>
    <scope>NUCLEOTIDE SEQUENCE [LARGE SCALE GENOMIC DNA]</scope>
    <source>
        <strain evidence="5">DSM 105720</strain>
    </source>
</reference>
<dbReference type="PROSITE" id="PS50005">
    <property type="entry name" value="TPR"/>
    <property type="match status" value="1"/>
</dbReference>
<protein>
    <submittedName>
        <fullName evidence="5">Outer membrane protein OmpA-like peptidoglycan-associated protein</fullName>
    </submittedName>
</protein>
<dbReference type="InterPro" id="IPR036737">
    <property type="entry name" value="OmpA-like_sf"/>
</dbReference>
<dbReference type="Pfam" id="PF00691">
    <property type="entry name" value="OmpA"/>
    <property type="match status" value="1"/>
</dbReference>
<dbReference type="RefSeq" id="WP_183208162.1">
    <property type="nucleotide sequence ID" value="NZ_JACIER010000004.1"/>
</dbReference>
<feature type="repeat" description="TPR" evidence="1">
    <location>
        <begin position="433"/>
        <end position="466"/>
    </location>
</feature>
<sequence length="483" mass="53898">MNRQLTFLMLIVLMTTAPMAGQNLMNGRLTLSDVTLYQQGDSLYINMAMDMQNLAVGSERSLTLTPLLTDNEHSIALQEITINGHRRQKAYLRNSSLGRQASSAIVIPYRQRGVVTYRKAIPYQAWMENASLKLDENLCGCGGHKEVVAQELITNQVSTVNKRLSSITPAPAFIQPTAEAVKKRSEHYEAHLDFPVNQTVIRAEYMNNQSELAHINTLFDQLENDPNLTVTEVQIAGFASPEGTLSHNEQLSKKRAEALKEYLVARKKVPAGQYKVTFGGENWDGLVTALQASGLTGKQTLLDIIEHTPDLALRKQKLMRAEGGVSYRTLLKDIYPGLRKVNCLIEYTVNPFNVEQAKAAIVTNPKHLSLNEMYLVANSYSKGSREFTDVFDAAVRMFPNDPTANLNAAAAELSQKRTDTALKYLEKADGQTPEYLNNLGVYHFQKGDISKAIPLFQQSAQLGNETARQNWQALTNVWDYKGK</sequence>
<evidence type="ECO:0000313" key="6">
    <source>
        <dbReference type="Proteomes" id="UP000560658"/>
    </source>
</evidence>
<dbReference type="Pfam" id="PF12984">
    <property type="entry name" value="DUF3868"/>
    <property type="match status" value="1"/>
</dbReference>
<evidence type="ECO:0000313" key="5">
    <source>
        <dbReference type="EMBL" id="MBB4043670.1"/>
    </source>
</evidence>
<dbReference type="Proteomes" id="UP000560658">
    <property type="component" value="Unassembled WGS sequence"/>
</dbReference>
<accession>A0A840CUV8</accession>
<evidence type="ECO:0000256" key="2">
    <source>
        <dbReference type="SAM" id="SignalP"/>
    </source>
</evidence>
<feature type="signal peptide" evidence="2">
    <location>
        <begin position="1"/>
        <end position="20"/>
    </location>
</feature>
<name>A0A840CUV8_9BACE</name>
<gene>
    <name evidence="5" type="ORF">GGR06_001452</name>
</gene>
<keyword evidence="1" id="KW-0802">TPR repeat</keyword>
<organism evidence="5 6">
    <name type="scientific">Bacteroides reticulotermitis</name>
    <dbReference type="NCBI Taxonomy" id="1133319"/>
    <lineage>
        <taxon>Bacteria</taxon>
        <taxon>Pseudomonadati</taxon>
        <taxon>Bacteroidota</taxon>
        <taxon>Bacteroidia</taxon>
        <taxon>Bacteroidales</taxon>
        <taxon>Bacteroidaceae</taxon>
        <taxon>Bacteroides</taxon>
    </lineage>
</organism>
<feature type="domain" description="DUF3868" evidence="4">
    <location>
        <begin position="3"/>
        <end position="100"/>
    </location>
</feature>
<dbReference type="Pfam" id="PF13432">
    <property type="entry name" value="TPR_16"/>
    <property type="match status" value="1"/>
</dbReference>
<dbReference type="InterPro" id="IPR024480">
    <property type="entry name" value="DUF3868"/>
</dbReference>
<evidence type="ECO:0000259" key="4">
    <source>
        <dbReference type="Pfam" id="PF12984"/>
    </source>
</evidence>
<dbReference type="EMBL" id="JACIER010000004">
    <property type="protein sequence ID" value="MBB4043670.1"/>
    <property type="molecule type" value="Genomic_DNA"/>
</dbReference>
<keyword evidence="2" id="KW-0732">Signal</keyword>
<dbReference type="Gene3D" id="1.25.40.10">
    <property type="entry name" value="Tetratricopeptide repeat domain"/>
    <property type="match status" value="1"/>
</dbReference>
<evidence type="ECO:0000259" key="3">
    <source>
        <dbReference type="Pfam" id="PF00691"/>
    </source>
</evidence>
<dbReference type="SUPFAM" id="SSF48452">
    <property type="entry name" value="TPR-like"/>
    <property type="match status" value="1"/>
</dbReference>